<evidence type="ECO:0000256" key="1">
    <source>
        <dbReference type="ARBA" id="ARBA00004323"/>
    </source>
</evidence>
<keyword evidence="5" id="KW-0812">Transmembrane</keyword>
<evidence type="ECO:0000256" key="7">
    <source>
        <dbReference type="ARBA" id="ARBA00022824"/>
    </source>
</evidence>
<dbReference type="Proteomes" id="UP001576784">
    <property type="component" value="Unassembled WGS sequence"/>
</dbReference>
<sequence>MKVCYFIQTHKCPEQIYRLVRTIKQSSPNSIILLNHNFRSSPLDLSPIEDLSNVHLLTNQETLVRGNFSCQVQPYLNAINWLFENNCEFDWLINLTGQDYPTQPISEIEDFLAKTDSDGFIRYWDVFGKDIPWNKEKGFKRYYCQYWRVPGRKAYSFLKTLQKLKIIKKYTPLQFYLTYGPLLGLPSRSVPFNKEFICYGGWAWYTLSRNCVEYIREFVKNNPKIVDYYKKTVVPEESFVQTILVNSKKFKLVNDDKRYIDYSSAFRGSPRILTIDDYETITNGNYHFARKFELEVDRKILDRLDDALLLKSDA</sequence>
<evidence type="ECO:0000256" key="2">
    <source>
        <dbReference type="ARBA" id="ARBA00004648"/>
    </source>
</evidence>
<comment type="caution">
    <text evidence="15">The sequence shown here is derived from an EMBL/GenBank/DDBJ whole genome shotgun (WGS) entry which is preliminary data.</text>
</comment>
<name>A0ABV4XXB9_9CYAN</name>
<dbReference type="PANTHER" id="PTHR46025:SF3">
    <property type="entry name" value="XYLOSYLTRANSFERASE OXT"/>
    <property type="match status" value="1"/>
</dbReference>
<keyword evidence="10" id="KW-0333">Golgi apparatus</keyword>
<dbReference type="EMBL" id="JBHFNR010000194">
    <property type="protein sequence ID" value="MFB2896311.1"/>
    <property type="molecule type" value="Genomic_DNA"/>
</dbReference>
<dbReference type="Pfam" id="PF02485">
    <property type="entry name" value="Branch"/>
    <property type="match status" value="1"/>
</dbReference>
<keyword evidence="8" id="KW-0735">Signal-anchor</keyword>
<evidence type="ECO:0000256" key="9">
    <source>
        <dbReference type="ARBA" id="ARBA00022989"/>
    </source>
</evidence>
<evidence type="ECO:0000256" key="13">
    <source>
        <dbReference type="ARBA" id="ARBA00023180"/>
    </source>
</evidence>
<evidence type="ECO:0000256" key="11">
    <source>
        <dbReference type="ARBA" id="ARBA00023136"/>
    </source>
</evidence>
<evidence type="ECO:0000256" key="5">
    <source>
        <dbReference type="ARBA" id="ARBA00022692"/>
    </source>
</evidence>
<keyword evidence="7" id="KW-0256">Endoplasmic reticulum</keyword>
<dbReference type="InterPro" id="IPR003406">
    <property type="entry name" value="Glyco_trans_14"/>
</dbReference>
<keyword evidence="4" id="KW-0808">Transferase</keyword>
<evidence type="ECO:0000256" key="4">
    <source>
        <dbReference type="ARBA" id="ARBA00022679"/>
    </source>
</evidence>
<keyword evidence="3" id="KW-0328">Glycosyltransferase</keyword>
<organism evidence="15 16">
    <name type="scientific">Floridaenema flaviceps BLCC-F50</name>
    <dbReference type="NCBI Taxonomy" id="3153642"/>
    <lineage>
        <taxon>Bacteria</taxon>
        <taxon>Bacillati</taxon>
        <taxon>Cyanobacteriota</taxon>
        <taxon>Cyanophyceae</taxon>
        <taxon>Oscillatoriophycideae</taxon>
        <taxon>Aerosakkonematales</taxon>
        <taxon>Aerosakkonemataceae</taxon>
        <taxon>Floridanema</taxon>
        <taxon>Floridanema flaviceps</taxon>
    </lineage>
</organism>
<evidence type="ECO:0000313" key="16">
    <source>
        <dbReference type="Proteomes" id="UP001576784"/>
    </source>
</evidence>
<evidence type="ECO:0000256" key="8">
    <source>
        <dbReference type="ARBA" id="ARBA00022968"/>
    </source>
</evidence>
<evidence type="ECO:0000313" key="15">
    <source>
        <dbReference type="EMBL" id="MFB2896311.1"/>
    </source>
</evidence>
<keyword evidence="6" id="KW-0479">Metal-binding</keyword>
<accession>A0ABV4XXB9</accession>
<evidence type="ECO:0000256" key="6">
    <source>
        <dbReference type="ARBA" id="ARBA00022723"/>
    </source>
</evidence>
<gene>
    <name evidence="15" type="ORF">ACE1CI_25665</name>
</gene>
<evidence type="ECO:0000256" key="10">
    <source>
        <dbReference type="ARBA" id="ARBA00023034"/>
    </source>
</evidence>
<dbReference type="RefSeq" id="WP_413265940.1">
    <property type="nucleotide sequence ID" value="NZ_JBHFNR010000194.1"/>
</dbReference>
<dbReference type="InterPro" id="IPR043538">
    <property type="entry name" value="XYLT"/>
</dbReference>
<evidence type="ECO:0000256" key="14">
    <source>
        <dbReference type="ARBA" id="ARBA00042865"/>
    </source>
</evidence>
<evidence type="ECO:0000256" key="12">
    <source>
        <dbReference type="ARBA" id="ARBA00023157"/>
    </source>
</evidence>
<evidence type="ECO:0000256" key="3">
    <source>
        <dbReference type="ARBA" id="ARBA00022676"/>
    </source>
</evidence>
<proteinExistence type="predicted"/>
<comment type="subcellular location">
    <subcellularLocation>
        <location evidence="2">Endoplasmic reticulum membrane</location>
        <topology evidence="2">Single-pass type II membrane protein</topology>
    </subcellularLocation>
    <subcellularLocation>
        <location evidence="1">Golgi apparatus membrane</location>
        <topology evidence="1">Single-pass type II membrane protein</topology>
    </subcellularLocation>
</comment>
<keyword evidence="16" id="KW-1185">Reference proteome</keyword>
<keyword evidence="12" id="KW-1015">Disulfide bond</keyword>
<keyword evidence="11" id="KW-0472">Membrane</keyword>
<reference evidence="15 16" key="1">
    <citation type="submission" date="2024-09" db="EMBL/GenBank/DDBJ databases">
        <title>Floridaenema gen nov. (Aerosakkonemataceae, Aerosakkonematales ord. nov., Cyanobacteria) from benthic tropical and subtropical fresh waters, with the description of four new species.</title>
        <authorList>
            <person name="Moretto J.A."/>
            <person name="Berthold D.E."/>
            <person name="Lefler F.W."/>
            <person name="Huang I.-S."/>
            <person name="Laughinghouse H. IV."/>
        </authorList>
    </citation>
    <scope>NUCLEOTIDE SEQUENCE [LARGE SCALE GENOMIC DNA]</scope>
    <source>
        <strain evidence="15 16">BLCC-F50</strain>
    </source>
</reference>
<protein>
    <recommendedName>
        <fullName evidence="14">Peptide O-xylosyltransferase</fullName>
    </recommendedName>
</protein>
<keyword evidence="9" id="KW-1133">Transmembrane helix</keyword>
<keyword evidence="13" id="KW-0325">Glycoprotein</keyword>
<dbReference type="PANTHER" id="PTHR46025">
    <property type="entry name" value="XYLOSYLTRANSFERASE OXT"/>
    <property type="match status" value="1"/>
</dbReference>